<comment type="cofactor">
    <cofactor evidence="5">
        <name>FAD</name>
        <dbReference type="ChEBI" id="CHEBI:57692"/>
    </cofactor>
</comment>
<dbReference type="EC" id="1.-.-.-" evidence="5"/>
<organism evidence="6 7">
    <name type="scientific">Rotaria sordida</name>
    <dbReference type="NCBI Taxonomy" id="392033"/>
    <lineage>
        <taxon>Eukaryota</taxon>
        <taxon>Metazoa</taxon>
        <taxon>Spiralia</taxon>
        <taxon>Gnathifera</taxon>
        <taxon>Rotifera</taxon>
        <taxon>Eurotatoria</taxon>
        <taxon>Bdelloidea</taxon>
        <taxon>Philodinida</taxon>
        <taxon>Philodinidae</taxon>
        <taxon>Rotaria</taxon>
    </lineage>
</organism>
<dbReference type="EMBL" id="CAJNOT010000056">
    <property type="protein sequence ID" value="CAF0808171.1"/>
    <property type="molecule type" value="Genomic_DNA"/>
</dbReference>
<dbReference type="Pfam" id="PF00743">
    <property type="entry name" value="FMO-like"/>
    <property type="match status" value="1"/>
</dbReference>
<dbReference type="Gene3D" id="3.40.50.150">
    <property type="entry name" value="Vaccinia Virus protein VP39"/>
    <property type="match status" value="1"/>
</dbReference>
<dbReference type="GO" id="GO:0004499">
    <property type="term" value="F:N,N-dimethylaniline monooxygenase activity"/>
    <property type="evidence" value="ECO:0007669"/>
    <property type="project" value="InterPro"/>
</dbReference>
<dbReference type="PANTHER" id="PTHR23023">
    <property type="entry name" value="DIMETHYLANILINE MONOOXYGENASE"/>
    <property type="match status" value="1"/>
</dbReference>
<dbReference type="InterPro" id="IPR050346">
    <property type="entry name" value="FMO-like"/>
</dbReference>
<dbReference type="InterPro" id="IPR036188">
    <property type="entry name" value="FAD/NAD-bd_sf"/>
</dbReference>
<evidence type="ECO:0000313" key="7">
    <source>
        <dbReference type="Proteomes" id="UP000663864"/>
    </source>
</evidence>
<proteinExistence type="inferred from homology"/>
<dbReference type="SUPFAM" id="SSF53335">
    <property type="entry name" value="S-adenosyl-L-methionine-dependent methyltransferases"/>
    <property type="match status" value="1"/>
</dbReference>
<dbReference type="InterPro" id="IPR020946">
    <property type="entry name" value="Flavin_mOase-like"/>
</dbReference>
<evidence type="ECO:0000313" key="6">
    <source>
        <dbReference type="EMBL" id="CAF0808171.1"/>
    </source>
</evidence>
<comment type="caution">
    <text evidence="6">The sequence shown here is derived from an EMBL/GenBank/DDBJ whole genome shotgun (WGS) entry which is preliminary data.</text>
</comment>
<dbReference type="PRINTS" id="PR00419">
    <property type="entry name" value="ADXRDTASE"/>
</dbReference>
<dbReference type="Gene3D" id="3.50.50.60">
    <property type="entry name" value="FAD/NAD(P)-binding domain"/>
    <property type="match status" value="1"/>
</dbReference>
<sequence length="351" mass="40350">MKKKKFAVIGGGWSGLYALKYLLEENLDTQLYERESNLGGVWFYKETPGGVYQSTHTTSSKTYLHASDFPLPDDTPHFPKHDQILAYLNSYRDKDLRLFFNTFFSTSNIIYGNLTCQTWKNFSYINVTKYQECLSWGSNGGFWAVEGLRHTAHKNLLNSTSLIIEVGGNRGHDTVKFIELYNASIISYEPLVPMWKDLTKQFKSNPKIEIHPYGLGNHARSLLIEPHDFGNAGTSIFRKLGAKNSSTIQKIQLLDIIQVIRHIRKTRTKNGIIDMISINCEGCEFEILPALILNQMIQYFRIIQFATHTGLVSESSCIYCQIEQALERTHKILYHYRKLWEGWVLKTTTAN</sequence>
<dbReference type="SUPFAM" id="SSF51905">
    <property type="entry name" value="FAD/NAD(P)-binding domain"/>
    <property type="match status" value="1"/>
</dbReference>
<dbReference type="AlphaFoldDB" id="A0A813TEE2"/>
<dbReference type="InterPro" id="IPR029063">
    <property type="entry name" value="SAM-dependent_MTases_sf"/>
</dbReference>
<dbReference type="Proteomes" id="UP000663864">
    <property type="component" value="Unassembled WGS sequence"/>
</dbReference>
<keyword evidence="4 5" id="KW-0560">Oxidoreductase</keyword>
<protein>
    <recommendedName>
        <fullName evidence="5">Flavin-containing monooxygenase</fullName>
        <ecNumber evidence="5">1.-.-.-</ecNumber>
    </recommendedName>
</protein>
<evidence type="ECO:0000256" key="1">
    <source>
        <dbReference type="ARBA" id="ARBA00009183"/>
    </source>
</evidence>
<gene>
    <name evidence="6" type="ORF">ZHD862_LOCUS2775</name>
</gene>
<evidence type="ECO:0000256" key="3">
    <source>
        <dbReference type="ARBA" id="ARBA00022827"/>
    </source>
</evidence>
<reference evidence="6" key="1">
    <citation type="submission" date="2021-02" db="EMBL/GenBank/DDBJ databases">
        <authorList>
            <person name="Nowell W R."/>
        </authorList>
    </citation>
    <scope>NUCLEOTIDE SEQUENCE</scope>
</reference>
<evidence type="ECO:0000256" key="4">
    <source>
        <dbReference type="ARBA" id="ARBA00023002"/>
    </source>
</evidence>
<comment type="similarity">
    <text evidence="1 5">Belongs to the FMO family.</text>
</comment>
<keyword evidence="5" id="KW-0503">Monooxygenase</keyword>
<name>A0A813TEE2_9BILA</name>
<evidence type="ECO:0000256" key="5">
    <source>
        <dbReference type="RuleBase" id="RU361177"/>
    </source>
</evidence>
<accession>A0A813TEE2</accession>
<dbReference type="InterPro" id="IPR006342">
    <property type="entry name" value="FkbM_mtfrase"/>
</dbReference>
<evidence type="ECO:0000256" key="2">
    <source>
        <dbReference type="ARBA" id="ARBA00022630"/>
    </source>
</evidence>
<dbReference type="GO" id="GO:0050660">
    <property type="term" value="F:flavin adenine dinucleotide binding"/>
    <property type="evidence" value="ECO:0007669"/>
    <property type="project" value="InterPro"/>
</dbReference>
<keyword evidence="3 5" id="KW-0274">FAD</keyword>
<dbReference type="NCBIfam" id="TIGR01444">
    <property type="entry name" value="fkbM_fam"/>
    <property type="match status" value="1"/>
</dbReference>
<dbReference type="GO" id="GO:0050661">
    <property type="term" value="F:NADP binding"/>
    <property type="evidence" value="ECO:0007669"/>
    <property type="project" value="InterPro"/>
</dbReference>
<keyword evidence="2 5" id="KW-0285">Flavoprotein</keyword>